<dbReference type="EMBL" id="CAUOFW020009502">
    <property type="protein sequence ID" value="CAK9186202.1"/>
    <property type="molecule type" value="Genomic_DNA"/>
</dbReference>
<feature type="domain" description="Protein kinase" evidence="3">
    <location>
        <begin position="1"/>
        <end position="309"/>
    </location>
</feature>
<dbReference type="InterPro" id="IPR001245">
    <property type="entry name" value="Ser-Thr/Tyr_kinase_cat_dom"/>
</dbReference>
<evidence type="ECO:0000313" key="4">
    <source>
        <dbReference type="EMBL" id="CAK9186202.1"/>
    </source>
</evidence>
<evidence type="ECO:0000256" key="2">
    <source>
        <dbReference type="ARBA" id="ARBA00023180"/>
    </source>
</evidence>
<evidence type="ECO:0000259" key="3">
    <source>
        <dbReference type="PROSITE" id="PS50011"/>
    </source>
</evidence>
<evidence type="ECO:0000313" key="5">
    <source>
        <dbReference type="Proteomes" id="UP001642360"/>
    </source>
</evidence>
<accession>A0ABC8UZZ3</accession>
<dbReference type="InterPro" id="IPR008271">
    <property type="entry name" value="Ser/Thr_kinase_AS"/>
</dbReference>
<organism evidence="4 5">
    <name type="scientific">Ilex paraguariensis</name>
    <name type="common">yerba mate</name>
    <dbReference type="NCBI Taxonomy" id="185542"/>
    <lineage>
        <taxon>Eukaryota</taxon>
        <taxon>Viridiplantae</taxon>
        <taxon>Streptophyta</taxon>
        <taxon>Embryophyta</taxon>
        <taxon>Tracheophyta</taxon>
        <taxon>Spermatophyta</taxon>
        <taxon>Magnoliopsida</taxon>
        <taxon>eudicotyledons</taxon>
        <taxon>Gunneridae</taxon>
        <taxon>Pentapetalae</taxon>
        <taxon>asterids</taxon>
        <taxon>campanulids</taxon>
        <taxon>Aquifoliales</taxon>
        <taxon>Aquifoliaceae</taxon>
        <taxon>Ilex</taxon>
    </lineage>
</organism>
<comment type="caution">
    <text evidence="4">The sequence shown here is derived from an EMBL/GenBank/DDBJ whole genome shotgun (WGS) entry which is preliminary data.</text>
</comment>
<keyword evidence="5" id="KW-1185">Reference proteome</keyword>
<dbReference type="PROSITE" id="PS00108">
    <property type="entry name" value="PROTEIN_KINASE_ST"/>
    <property type="match status" value="1"/>
</dbReference>
<sequence length="461" mass="52192">MVLKKLNLLERLNIAINVASALEYLHRYCQTPLVHCDLKPSNVLLDSELVAFVSDFGLARFLPIATQKSSTNQTSSILVRGPIGYPAPEYGMGSALSTYGDVYTYKLGHRLFNGTYIWSQIYKFRASPYPGQNSVQRVVIFGDMGKDEADGSNEYNNFQPGSLNTTRQLIQDLKNIDIVFHIGDICYANGYVSQWDQFTSQIEPIASTVPYMIASGNHERDWPGTGSFYGNMDSGGECGVLAETMFYVPTENRAKFWYSTDYGMFRFCIADTEQDWRQGTEQYKFIEHCLASVDRQKQPWLIFLAHRVLGYSSDASYAMEGSFAEPMGRESLQKLWQKYKVDIAMFGHVHNYERTCPIYQNICTNEEKQYYKGSLNGTIHVAAGGAGASLSPFSSMQPNWSIFRDYDHGFTKLTAFDHSNLLFEYKKSSDGKVYDSFRISRDYRDILACTVDSCPSMTLAS</sequence>
<dbReference type="AlphaFoldDB" id="A0ABC8UZZ3"/>
<dbReference type="InterPro" id="IPR000719">
    <property type="entry name" value="Prot_kinase_dom"/>
</dbReference>
<dbReference type="PANTHER" id="PTHR45778">
    <property type="entry name" value="PURPLE ACID PHOSPHATASE-RELATED"/>
    <property type="match status" value="1"/>
</dbReference>
<dbReference type="PANTHER" id="PTHR45778:SF16">
    <property type="entry name" value="INACTIVE PURPLE ACID PHOSPHATASE 1-RELATED"/>
    <property type="match status" value="1"/>
</dbReference>
<dbReference type="Pfam" id="PF14008">
    <property type="entry name" value="Metallophos_C"/>
    <property type="match status" value="1"/>
</dbReference>
<dbReference type="CDD" id="cd00839">
    <property type="entry name" value="MPP_PAPs"/>
    <property type="match status" value="1"/>
</dbReference>
<comment type="cofactor">
    <cofactor evidence="1">
        <name>Zn(2+)</name>
        <dbReference type="ChEBI" id="CHEBI:29105"/>
    </cofactor>
</comment>
<dbReference type="Gene3D" id="3.60.21.10">
    <property type="match status" value="1"/>
</dbReference>
<dbReference type="Pfam" id="PF00149">
    <property type="entry name" value="Metallophos"/>
    <property type="match status" value="1"/>
</dbReference>
<protein>
    <recommendedName>
        <fullName evidence="3">Protein kinase domain-containing protein</fullName>
    </recommendedName>
</protein>
<dbReference type="SUPFAM" id="SSF56112">
    <property type="entry name" value="Protein kinase-like (PK-like)"/>
    <property type="match status" value="1"/>
</dbReference>
<dbReference type="PROSITE" id="PS50011">
    <property type="entry name" value="PROTEIN_KINASE_DOM"/>
    <property type="match status" value="1"/>
</dbReference>
<dbReference type="InterPro" id="IPR025733">
    <property type="entry name" value="PAPs_C"/>
</dbReference>
<reference evidence="4 5" key="1">
    <citation type="submission" date="2024-02" db="EMBL/GenBank/DDBJ databases">
        <authorList>
            <person name="Vignale AGUSTIN F."/>
            <person name="Sosa J E."/>
            <person name="Modenutti C."/>
        </authorList>
    </citation>
    <scope>NUCLEOTIDE SEQUENCE [LARGE SCALE GENOMIC DNA]</scope>
</reference>
<name>A0ABC8UZZ3_9AQUA</name>
<dbReference type="InterPro" id="IPR029052">
    <property type="entry name" value="Metallo-depent_PP-like"/>
</dbReference>
<dbReference type="SUPFAM" id="SSF56300">
    <property type="entry name" value="Metallo-dependent phosphatases"/>
    <property type="match status" value="1"/>
</dbReference>
<dbReference type="Pfam" id="PF07714">
    <property type="entry name" value="PK_Tyr_Ser-Thr"/>
    <property type="match status" value="1"/>
</dbReference>
<evidence type="ECO:0000256" key="1">
    <source>
        <dbReference type="ARBA" id="ARBA00001947"/>
    </source>
</evidence>
<proteinExistence type="predicted"/>
<dbReference type="InterPro" id="IPR041792">
    <property type="entry name" value="MPP_PAP"/>
</dbReference>
<dbReference type="Gene3D" id="1.10.510.10">
    <property type="entry name" value="Transferase(Phosphotransferase) domain 1"/>
    <property type="match status" value="1"/>
</dbReference>
<gene>
    <name evidence="4" type="ORF">ILEXP_LOCUS56680</name>
</gene>
<keyword evidence="2" id="KW-0325">Glycoprotein</keyword>
<dbReference type="InterPro" id="IPR011009">
    <property type="entry name" value="Kinase-like_dom_sf"/>
</dbReference>
<dbReference type="InterPro" id="IPR004843">
    <property type="entry name" value="Calcineurin-like_PHP"/>
</dbReference>
<dbReference type="Proteomes" id="UP001642360">
    <property type="component" value="Unassembled WGS sequence"/>
</dbReference>